<keyword evidence="3" id="KW-1185">Reference proteome</keyword>
<feature type="region of interest" description="Disordered" evidence="1">
    <location>
        <begin position="363"/>
        <end position="382"/>
    </location>
</feature>
<dbReference type="PANTHER" id="PTHR36005">
    <property type="entry name" value="DNA LIGASE-LIKE PROTEIN"/>
    <property type="match status" value="1"/>
</dbReference>
<dbReference type="Proteomes" id="UP001168098">
    <property type="component" value="Unassembled WGS sequence"/>
</dbReference>
<protein>
    <submittedName>
        <fullName evidence="2">Uncharacterized protein</fullName>
    </submittedName>
</protein>
<gene>
    <name evidence="2" type="ORF">PVL29_023927</name>
</gene>
<accession>A0AA38YQA1</accession>
<feature type="compositionally biased region" description="Acidic residues" evidence="1">
    <location>
        <begin position="441"/>
        <end position="452"/>
    </location>
</feature>
<name>A0AA38YQA1_VITRO</name>
<evidence type="ECO:0000313" key="2">
    <source>
        <dbReference type="EMBL" id="KAJ9674688.1"/>
    </source>
</evidence>
<dbReference type="EMBL" id="JARBHA010000018">
    <property type="protein sequence ID" value="KAJ9674688.1"/>
    <property type="molecule type" value="Genomic_DNA"/>
</dbReference>
<dbReference type="AlphaFoldDB" id="A0AA38YQA1"/>
<organism evidence="2 3">
    <name type="scientific">Vitis rotundifolia</name>
    <name type="common">Muscadine grape</name>
    <dbReference type="NCBI Taxonomy" id="103349"/>
    <lineage>
        <taxon>Eukaryota</taxon>
        <taxon>Viridiplantae</taxon>
        <taxon>Streptophyta</taxon>
        <taxon>Embryophyta</taxon>
        <taxon>Tracheophyta</taxon>
        <taxon>Spermatophyta</taxon>
        <taxon>Magnoliopsida</taxon>
        <taxon>eudicotyledons</taxon>
        <taxon>Gunneridae</taxon>
        <taxon>Pentapetalae</taxon>
        <taxon>rosids</taxon>
        <taxon>Vitales</taxon>
        <taxon>Vitaceae</taxon>
        <taxon>Viteae</taxon>
        <taxon>Vitis</taxon>
    </lineage>
</organism>
<feature type="region of interest" description="Disordered" evidence="1">
    <location>
        <begin position="1"/>
        <end position="24"/>
    </location>
</feature>
<feature type="compositionally biased region" description="Low complexity" evidence="1">
    <location>
        <begin position="8"/>
        <end position="19"/>
    </location>
</feature>
<proteinExistence type="predicted"/>
<feature type="compositionally biased region" description="Basic and acidic residues" evidence="1">
    <location>
        <begin position="134"/>
        <end position="144"/>
    </location>
</feature>
<sequence length="648" mass="73115">MDMEDDSQLFSPSEQSSSPVHARKLKRLKKATSVSLDEVVAKPVNGQVLGSSEALESNEGPLRFDSGKELDSGFAGEGSGSERDLEFDGDGEDQGGEKGKEIEDPKADESLDSEGWNEESLQFDFGSEMNSTFDEDRLRTKRVLEFGGDGEDPSGEMREETGDLRMGESERKRGNSEDLGQKRVKRKKKLESVADDGKPDAYASGRRMTEKERRARLSELHAETQRLLRETRDTAFKPAEPVQKSISSILEKIRQRKLEVSKRTVSLNDNCSIAEDNSSLREVEVALDSENGPKDKRGDDEFTKVVKEETVAHAADVASRSDGFDESVNHSSQENTPLQMDSEEKPTHAFRAPIDDTQGLFCASQTSDVNDELPNEQHSSPLEEVLEPSLLAMNLKLDSAPADDVSSDEEDNDKENIDPDPHRPIELCSSPKGDPVKAFVDDEAEEEDDGDNDLIRFQENEEDEDNGGSEELNDLIATEYEENPIDGEKRNQLHQQWLEQQDAAGTDNLLQRLKCGLEQRETAVLGGEDDNDEEEDNEEEEEFCDEALEGLGQANLVRMNSRKIKQMIPQMFTDKDDGFLSSDDEETEKRLVKQRLLEKAVSFYLSKYDSQSYCLFCFLLWQKYYLLVVIILVRRFSWHYLLSICFNF</sequence>
<feature type="compositionally biased region" description="Basic and acidic residues" evidence="1">
    <location>
        <begin position="190"/>
        <end position="199"/>
    </location>
</feature>
<feature type="region of interest" description="Disordered" evidence="1">
    <location>
        <begin position="393"/>
        <end position="469"/>
    </location>
</feature>
<feature type="region of interest" description="Disordered" evidence="1">
    <location>
        <begin position="286"/>
        <end position="352"/>
    </location>
</feature>
<feature type="compositionally biased region" description="Polar residues" evidence="1">
    <location>
        <begin position="329"/>
        <end position="339"/>
    </location>
</feature>
<reference evidence="2 3" key="1">
    <citation type="journal article" date="2023" name="BMC Biotechnol.">
        <title>Vitis rotundifolia cv Carlos genome sequencing.</title>
        <authorList>
            <person name="Huff M."/>
            <person name="Hulse-Kemp A."/>
            <person name="Scheffler B."/>
            <person name="Youngblood R."/>
            <person name="Simpson S."/>
            <person name="Babiker E."/>
            <person name="Staton M."/>
        </authorList>
    </citation>
    <scope>NUCLEOTIDE SEQUENCE [LARGE SCALE GENOMIC DNA]</scope>
    <source>
        <tissue evidence="2">Leaf</tissue>
    </source>
</reference>
<dbReference type="PANTHER" id="PTHR36005:SF1">
    <property type="entry name" value="DNA LIGASE-LIKE PROTEIN"/>
    <property type="match status" value="1"/>
</dbReference>
<evidence type="ECO:0000313" key="3">
    <source>
        <dbReference type="Proteomes" id="UP001168098"/>
    </source>
</evidence>
<feature type="compositionally biased region" description="Acidic residues" evidence="1">
    <location>
        <begin position="460"/>
        <end position="469"/>
    </location>
</feature>
<comment type="caution">
    <text evidence="2">The sequence shown here is derived from an EMBL/GenBank/DDBJ whole genome shotgun (WGS) entry which is preliminary data.</text>
</comment>
<feature type="compositionally biased region" description="Basic and acidic residues" evidence="1">
    <location>
        <begin position="95"/>
        <end position="109"/>
    </location>
</feature>
<feature type="compositionally biased region" description="Basic and acidic residues" evidence="1">
    <location>
        <begin position="414"/>
        <end position="425"/>
    </location>
</feature>
<feature type="region of interest" description="Disordered" evidence="1">
    <location>
        <begin position="44"/>
        <end position="216"/>
    </location>
</feature>
<feature type="compositionally biased region" description="Basic and acidic residues" evidence="1">
    <location>
        <begin position="207"/>
        <end position="216"/>
    </location>
</feature>
<feature type="compositionally biased region" description="Basic and acidic residues" evidence="1">
    <location>
        <begin position="291"/>
        <end position="311"/>
    </location>
</feature>
<feature type="compositionally biased region" description="Basic and acidic residues" evidence="1">
    <location>
        <begin position="155"/>
        <end position="181"/>
    </location>
</feature>
<evidence type="ECO:0000256" key="1">
    <source>
        <dbReference type="SAM" id="MobiDB-lite"/>
    </source>
</evidence>